<dbReference type="InterPro" id="IPR011032">
    <property type="entry name" value="GroES-like_sf"/>
</dbReference>
<dbReference type="GO" id="GO:0070402">
    <property type="term" value="F:NADPH binding"/>
    <property type="evidence" value="ECO:0007669"/>
    <property type="project" value="TreeGrafter"/>
</dbReference>
<dbReference type="GO" id="GO:0035925">
    <property type="term" value="F:mRNA 3'-UTR AU-rich region binding"/>
    <property type="evidence" value="ECO:0007669"/>
    <property type="project" value="TreeGrafter"/>
</dbReference>
<name>W9WUP7_9EURO</name>
<dbReference type="STRING" id="1182543.W9WUP7"/>
<sequence length="158" mass="17253">MIAVCFHSTGDSSVLRVEDDVPVPEIKDDEILVKVEAGRSWNYGTVSTEQNAEIAKQHGCDHVIDFREQSVLSQVLKLTGGKGCHAVLSGIGKSTFTDDLAATRIKDTLMSYGSNSIRPVTDFNLLDLSKKNVKVVRPNSGKLYRRKRGIYGKGLATA</sequence>
<gene>
    <name evidence="4" type="ORF">A1O5_05506</name>
</gene>
<comment type="caution">
    <text evidence="4">The sequence shown here is derived from an EMBL/GenBank/DDBJ whole genome shotgun (WGS) entry which is preliminary data.</text>
</comment>
<keyword evidence="5" id="KW-1185">Reference proteome</keyword>
<dbReference type="InterPro" id="IPR013149">
    <property type="entry name" value="ADH-like_C"/>
</dbReference>
<dbReference type="InterPro" id="IPR036291">
    <property type="entry name" value="NAD(P)-bd_dom_sf"/>
</dbReference>
<dbReference type="GO" id="GO:0005829">
    <property type="term" value="C:cytosol"/>
    <property type="evidence" value="ECO:0007669"/>
    <property type="project" value="TreeGrafter"/>
</dbReference>
<dbReference type="GO" id="GO:0003960">
    <property type="term" value="F:quinone reductase (NADPH) activity"/>
    <property type="evidence" value="ECO:0007669"/>
    <property type="project" value="TreeGrafter"/>
</dbReference>
<evidence type="ECO:0000256" key="1">
    <source>
        <dbReference type="ARBA" id="ARBA00022857"/>
    </source>
</evidence>
<dbReference type="SUPFAM" id="SSF50129">
    <property type="entry name" value="GroES-like"/>
    <property type="match status" value="1"/>
</dbReference>
<dbReference type="eggNOG" id="KOG1197">
    <property type="taxonomic scope" value="Eukaryota"/>
</dbReference>
<dbReference type="OrthoDB" id="48317at2759"/>
<keyword evidence="1" id="KW-0521">NADP</keyword>
<dbReference type="SUPFAM" id="SSF51735">
    <property type="entry name" value="NAD(P)-binding Rossmann-fold domains"/>
    <property type="match status" value="1"/>
</dbReference>
<dbReference type="GeneID" id="19190224"/>
<dbReference type="HOGENOM" id="CLU_1669223_0_0_1"/>
<evidence type="ECO:0000313" key="4">
    <source>
        <dbReference type="EMBL" id="EXJ71698.1"/>
    </source>
</evidence>
<protein>
    <submittedName>
        <fullName evidence="4">NADPH2:quinone reductase</fullName>
    </submittedName>
</protein>
<evidence type="ECO:0000313" key="5">
    <source>
        <dbReference type="Proteomes" id="UP000019471"/>
    </source>
</evidence>
<dbReference type="RefSeq" id="XP_007744297.1">
    <property type="nucleotide sequence ID" value="XM_007746107.1"/>
</dbReference>
<dbReference type="AlphaFoldDB" id="W9WUP7"/>
<dbReference type="Gene3D" id="3.90.180.10">
    <property type="entry name" value="Medium-chain alcohol dehydrogenases, catalytic domain"/>
    <property type="match status" value="1"/>
</dbReference>
<dbReference type="PANTHER" id="PTHR48106:SF13">
    <property type="entry name" value="QUINONE OXIDOREDUCTASE-RELATED"/>
    <property type="match status" value="1"/>
</dbReference>
<evidence type="ECO:0000256" key="2">
    <source>
        <dbReference type="ARBA" id="ARBA00023002"/>
    </source>
</evidence>
<reference evidence="4 5" key="1">
    <citation type="submission" date="2013-03" db="EMBL/GenBank/DDBJ databases">
        <title>The Genome Sequence of Cladophialophora psammophila CBS 110553.</title>
        <authorList>
            <consortium name="The Broad Institute Genomics Platform"/>
            <person name="Cuomo C."/>
            <person name="de Hoog S."/>
            <person name="Gorbushina A."/>
            <person name="Walker B."/>
            <person name="Young S.K."/>
            <person name="Zeng Q."/>
            <person name="Gargeya S."/>
            <person name="Fitzgerald M."/>
            <person name="Haas B."/>
            <person name="Abouelleil A."/>
            <person name="Allen A.W."/>
            <person name="Alvarado L."/>
            <person name="Arachchi H.M."/>
            <person name="Berlin A.M."/>
            <person name="Chapman S.B."/>
            <person name="Gainer-Dewar J."/>
            <person name="Goldberg J."/>
            <person name="Griggs A."/>
            <person name="Gujja S."/>
            <person name="Hansen M."/>
            <person name="Howarth C."/>
            <person name="Imamovic A."/>
            <person name="Ireland A."/>
            <person name="Larimer J."/>
            <person name="McCowan C."/>
            <person name="Murphy C."/>
            <person name="Pearson M."/>
            <person name="Poon T.W."/>
            <person name="Priest M."/>
            <person name="Roberts A."/>
            <person name="Saif S."/>
            <person name="Shea T."/>
            <person name="Sisk P."/>
            <person name="Sykes S."/>
            <person name="Wortman J."/>
            <person name="Nusbaum C."/>
            <person name="Birren B."/>
        </authorList>
    </citation>
    <scope>NUCLEOTIDE SEQUENCE [LARGE SCALE GENOMIC DNA]</scope>
    <source>
        <strain evidence="4 5">CBS 110553</strain>
    </source>
</reference>
<feature type="domain" description="Alcohol dehydrogenase-like C-terminal" evidence="3">
    <location>
        <begin position="43"/>
        <end position="137"/>
    </location>
</feature>
<dbReference type="Gene3D" id="3.40.50.720">
    <property type="entry name" value="NAD(P)-binding Rossmann-like Domain"/>
    <property type="match status" value="1"/>
</dbReference>
<keyword evidence="2" id="KW-0560">Oxidoreductase</keyword>
<dbReference type="Pfam" id="PF00107">
    <property type="entry name" value="ADH_zinc_N"/>
    <property type="match status" value="1"/>
</dbReference>
<proteinExistence type="predicted"/>
<organism evidence="4 5">
    <name type="scientific">Cladophialophora psammophila CBS 110553</name>
    <dbReference type="NCBI Taxonomy" id="1182543"/>
    <lineage>
        <taxon>Eukaryota</taxon>
        <taxon>Fungi</taxon>
        <taxon>Dikarya</taxon>
        <taxon>Ascomycota</taxon>
        <taxon>Pezizomycotina</taxon>
        <taxon>Eurotiomycetes</taxon>
        <taxon>Chaetothyriomycetidae</taxon>
        <taxon>Chaetothyriales</taxon>
        <taxon>Herpotrichiellaceae</taxon>
        <taxon>Cladophialophora</taxon>
    </lineage>
</organism>
<dbReference type="EMBL" id="AMGX01000007">
    <property type="protein sequence ID" value="EXJ71698.1"/>
    <property type="molecule type" value="Genomic_DNA"/>
</dbReference>
<dbReference type="Proteomes" id="UP000019471">
    <property type="component" value="Unassembled WGS sequence"/>
</dbReference>
<accession>W9WUP7</accession>
<dbReference type="PANTHER" id="PTHR48106">
    <property type="entry name" value="QUINONE OXIDOREDUCTASE PIG3-RELATED"/>
    <property type="match status" value="1"/>
</dbReference>
<evidence type="ECO:0000259" key="3">
    <source>
        <dbReference type="Pfam" id="PF00107"/>
    </source>
</evidence>